<dbReference type="PANTHER" id="PTHR10270">
    <property type="entry name" value="SOX TRANSCRIPTION FACTOR"/>
    <property type="match status" value="1"/>
</dbReference>
<accession>A0A1V8T9Z8</accession>
<dbReference type="InParanoid" id="A0A1V8T9Z8"/>
<dbReference type="GO" id="GO:0000978">
    <property type="term" value="F:RNA polymerase II cis-regulatory region sequence-specific DNA binding"/>
    <property type="evidence" value="ECO:0007669"/>
    <property type="project" value="TreeGrafter"/>
</dbReference>
<dbReference type="InterPro" id="IPR036910">
    <property type="entry name" value="HMG_box_dom_sf"/>
</dbReference>
<feature type="compositionally biased region" description="Basic and acidic residues" evidence="4">
    <location>
        <begin position="110"/>
        <end position="119"/>
    </location>
</feature>
<dbReference type="AlphaFoldDB" id="A0A1V8T9Z8"/>
<sequence>MSPAMRDDHAAPAMSSSAKRHRTRRRNKSRLALEHAHGTLTPVSLATNPSRTAADELRESRSRHRINSGAHRAIVPARDTRVAAPDHIEPPVTPRSVANRALSLPSDEESLSREVDNGRQETTGDQSLAANGTGADQPDTADIDAQYCAECNIKCDSAEAIKYHIISSHAVLHVFACPQCDVVECNELEALRHVIWSHNAPKPSFEIIHQYAVPGGLWKLEKLRNITSVDSASYLMPSSGSSNLRIPWPKAEKTDDAASDHANTPYVARPRRQTINAPTKPVGSAILNGIKALPIKEATVKQCTCDSTQEAIKCNVPRPPNSFMVFRSWYVKRNGTRGSAQQSMSSAAGRAWNDLDEIEKEQFKFMADETAAQHVADNPGYKYDPLRKVKLAFGDESCECGAFEANCDALKRVTRNGGGKRGASRKSTTRKVDSD</sequence>
<dbReference type="OrthoDB" id="3650946at2759"/>
<protein>
    <recommendedName>
        <fullName evidence="5">HMG box domain-containing protein</fullName>
    </recommendedName>
</protein>
<feature type="compositionally biased region" description="Basic and acidic residues" evidence="4">
    <location>
        <begin position="78"/>
        <end position="89"/>
    </location>
</feature>
<name>A0A1V8T9Z8_9PEZI</name>
<feature type="compositionally biased region" description="Basic residues" evidence="4">
    <location>
        <begin position="18"/>
        <end position="29"/>
    </location>
</feature>
<keyword evidence="2" id="KW-0804">Transcription</keyword>
<dbReference type="SUPFAM" id="SSF47095">
    <property type="entry name" value="HMG-box"/>
    <property type="match status" value="1"/>
</dbReference>
<organism evidence="6 7">
    <name type="scientific">Cryoendolithus antarcticus</name>
    <dbReference type="NCBI Taxonomy" id="1507870"/>
    <lineage>
        <taxon>Eukaryota</taxon>
        <taxon>Fungi</taxon>
        <taxon>Dikarya</taxon>
        <taxon>Ascomycota</taxon>
        <taxon>Pezizomycotina</taxon>
        <taxon>Dothideomycetes</taxon>
        <taxon>Dothideomycetidae</taxon>
        <taxon>Cladosporiales</taxon>
        <taxon>Cladosporiaceae</taxon>
        <taxon>Cryoendolithus</taxon>
    </lineage>
</organism>
<evidence type="ECO:0000259" key="5">
    <source>
        <dbReference type="PROSITE" id="PS50118"/>
    </source>
</evidence>
<proteinExistence type="predicted"/>
<evidence type="ECO:0000313" key="6">
    <source>
        <dbReference type="EMBL" id="OQO08180.1"/>
    </source>
</evidence>
<feature type="compositionally biased region" description="Basic and acidic residues" evidence="4">
    <location>
        <begin position="1"/>
        <end position="10"/>
    </location>
</feature>
<evidence type="ECO:0000256" key="4">
    <source>
        <dbReference type="SAM" id="MobiDB-lite"/>
    </source>
</evidence>
<dbReference type="GO" id="GO:0030154">
    <property type="term" value="P:cell differentiation"/>
    <property type="evidence" value="ECO:0007669"/>
    <property type="project" value="TreeGrafter"/>
</dbReference>
<keyword evidence="7" id="KW-1185">Reference proteome</keyword>
<dbReference type="EMBL" id="NAJO01000013">
    <property type="protein sequence ID" value="OQO08180.1"/>
    <property type="molecule type" value="Genomic_DNA"/>
</dbReference>
<feature type="region of interest" description="Disordered" evidence="4">
    <location>
        <begin position="413"/>
        <end position="435"/>
    </location>
</feature>
<dbReference type="CDD" id="cd01389">
    <property type="entry name" value="HMG-box_ROX1-like"/>
    <property type="match status" value="1"/>
</dbReference>
<evidence type="ECO:0000256" key="1">
    <source>
        <dbReference type="ARBA" id="ARBA00023125"/>
    </source>
</evidence>
<feature type="compositionally biased region" description="Polar residues" evidence="4">
    <location>
        <begin position="41"/>
        <end position="51"/>
    </location>
</feature>
<evidence type="ECO:0000313" key="7">
    <source>
        <dbReference type="Proteomes" id="UP000192596"/>
    </source>
</evidence>
<reference evidence="7" key="1">
    <citation type="submission" date="2017-03" db="EMBL/GenBank/DDBJ databases">
        <title>Genomes of endolithic fungi from Antarctica.</title>
        <authorList>
            <person name="Coleine C."/>
            <person name="Masonjones S."/>
            <person name="Stajich J.E."/>
        </authorList>
    </citation>
    <scope>NUCLEOTIDE SEQUENCE [LARGE SCALE GENOMIC DNA]</scope>
    <source>
        <strain evidence="7">CCFEE 5527</strain>
    </source>
</reference>
<dbReference type="InterPro" id="IPR050140">
    <property type="entry name" value="SRY-related_HMG-box_TF-like"/>
</dbReference>
<dbReference type="GO" id="GO:0001228">
    <property type="term" value="F:DNA-binding transcription activator activity, RNA polymerase II-specific"/>
    <property type="evidence" value="ECO:0007669"/>
    <property type="project" value="TreeGrafter"/>
</dbReference>
<feature type="region of interest" description="Disordered" evidence="4">
    <location>
        <begin position="1"/>
        <end position="137"/>
    </location>
</feature>
<keyword evidence="3" id="KW-0539">Nucleus</keyword>
<evidence type="ECO:0000256" key="3">
    <source>
        <dbReference type="PROSITE-ProRule" id="PRU00267"/>
    </source>
</evidence>
<dbReference type="STRING" id="1507870.A0A1V8T9Z8"/>
<gene>
    <name evidence="6" type="ORF">B0A48_06974</name>
</gene>
<dbReference type="Proteomes" id="UP000192596">
    <property type="component" value="Unassembled WGS sequence"/>
</dbReference>
<dbReference type="GO" id="GO:0000122">
    <property type="term" value="P:negative regulation of transcription by RNA polymerase II"/>
    <property type="evidence" value="ECO:0007669"/>
    <property type="project" value="TreeGrafter"/>
</dbReference>
<keyword evidence="1 3" id="KW-0238">DNA-binding</keyword>
<dbReference type="InterPro" id="IPR009071">
    <property type="entry name" value="HMG_box_dom"/>
</dbReference>
<dbReference type="PANTHER" id="PTHR10270:SF161">
    <property type="entry name" value="SEX-DETERMINING REGION Y PROTEIN"/>
    <property type="match status" value="1"/>
</dbReference>
<dbReference type="PROSITE" id="PS50118">
    <property type="entry name" value="HMG_BOX_2"/>
    <property type="match status" value="1"/>
</dbReference>
<evidence type="ECO:0000256" key="2">
    <source>
        <dbReference type="ARBA" id="ARBA00023163"/>
    </source>
</evidence>
<feature type="compositionally biased region" description="Polar residues" evidence="4">
    <location>
        <begin position="120"/>
        <end position="130"/>
    </location>
</feature>
<dbReference type="GO" id="GO:0005634">
    <property type="term" value="C:nucleus"/>
    <property type="evidence" value="ECO:0007669"/>
    <property type="project" value="UniProtKB-UniRule"/>
</dbReference>
<feature type="DNA-binding region" description="HMG box" evidence="3">
    <location>
        <begin position="316"/>
        <end position="382"/>
    </location>
</feature>
<dbReference type="Pfam" id="PF00505">
    <property type="entry name" value="HMG_box"/>
    <property type="match status" value="1"/>
</dbReference>
<feature type="domain" description="HMG box" evidence="5">
    <location>
        <begin position="316"/>
        <end position="382"/>
    </location>
</feature>
<dbReference type="Gene3D" id="1.10.30.10">
    <property type="entry name" value="High mobility group box domain"/>
    <property type="match status" value="1"/>
</dbReference>
<comment type="caution">
    <text evidence="6">The sequence shown here is derived from an EMBL/GenBank/DDBJ whole genome shotgun (WGS) entry which is preliminary data.</text>
</comment>
<dbReference type="SMART" id="SM00398">
    <property type="entry name" value="HMG"/>
    <property type="match status" value="1"/>
</dbReference>